<gene>
    <name evidence="1" type="ORF">TNCV_2084051</name>
</gene>
<sequence>MCHSSSLEVVGGAADYSTCSTIFDQRQAGKENNDSLFICGRNRHGKEASTNKKGDHQFKGTGCLCEEQPSYRPAKRLERSSREGKAEFCSKFSSVAACKLQLSQKTV</sequence>
<dbReference type="Proteomes" id="UP000887159">
    <property type="component" value="Unassembled WGS sequence"/>
</dbReference>
<protein>
    <submittedName>
        <fullName evidence="1">Uncharacterized protein</fullName>
    </submittedName>
</protein>
<proteinExistence type="predicted"/>
<evidence type="ECO:0000313" key="2">
    <source>
        <dbReference type="Proteomes" id="UP000887159"/>
    </source>
</evidence>
<name>A0A8X6RJN8_TRICX</name>
<reference evidence="1" key="1">
    <citation type="submission" date="2020-08" db="EMBL/GenBank/DDBJ databases">
        <title>Multicomponent nature underlies the extraordinary mechanical properties of spider dragline silk.</title>
        <authorList>
            <person name="Kono N."/>
            <person name="Nakamura H."/>
            <person name="Mori M."/>
            <person name="Yoshida Y."/>
            <person name="Ohtoshi R."/>
            <person name="Malay A.D."/>
            <person name="Moran D.A.P."/>
            <person name="Tomita M."/>
            <person name="Numata K."/>
            <person name="Arakawa K."/>
        </authorList>
    </citation>
    <scope>NUCLEOTIDE SEQUENCE</scope>
</reference>
<dbReference type="EMBL" id="BMAU01021189">
    <property type="protein sequence ID" value="GFX95825.1"/>
    <property type="molecule type" value="Genomic_DNA"/>
</dbReference>
<evidence type="ECO:0000313" key="1">
    <source>
        <dbReference type="EMBL" id="GFX95825.1"/>
    </source>
</evidence>
<organism evidence="1 2">
    <name type="scientific">Trichonephila clavipes</name>
    <name type="common">Golden silk orbweaver</name>
    <name type="synonym">Nephila clavipes</name>
    <dbReference type="NCBI Taxonomy" id="2585209"/>
    <lineage>
        <taxon>Eukaryota</taxon>
        <taxon>Metazoa</taxon>
        <taxon>Ecdysozoa</taxon>
        <taxon>Arthropoda</taxon>
        <taxon>Chelicerata</taxon>
        <taxon>Arachnida</taxon>
        <taxon>Araneae</taxon>
        <taxon>Araneomorphae</taxon>
        <taxon>Entelegynae</taxon>
        <taxon>Araneoidea</taxon>
        <taxon>Nephilidae</taxon>
        <taxon>Trichonephila</taxon>
    </lineage>
</organism>
<comment type="caution">
    <text evidence="1">The sequence shown here is derived from an EMBL/GenBank/DDBJ whole genome shotgun (WGS) entry which is preliminary data.</text>
</comment>
<accession>A0A8X6RJN8</accession>
<keyword evidence="2" id="KW-1185">Reference proteome</keyword>
<dbReference type="AlphaFoldDB" id="A0A8X6RJN8"/>